<reference evidence="3 4" key="1">
    <citation type="submission" date="2019-05" db="EMBL/GenBank/DDBJ databases">
        <title>Psychrobacillus vulpis sp. nov., a new species isolated from feces of a red fox that inhabits in The Tablas de Daimiel Natural Park, Albacete, Spain.</title>
        <authorList>
            <person name="Rodriguez M."/>
            <person name="Reina J.C."/>
            <person name="Bejar V."/>
            <person name="Llamas I."/>
        </authorList>
    </citation>
    <scope>NUCLEOTIDE SEQUENCE [LARGE SCALE GENOMIC DNA]</scope>
    <source>
        <strain evidence="3 4">NEAU-3TGS17</strain>
    </source>
</reference>
<dbReference type="RefSeq" id="WP_142540998.1">
    <property type="nucleotide sequence ID" value="NZ_BMIE01000016.1"/>
</dbReference>
<dbReference type="EMBL" id="VDGH01000019">
    <property type="protein sequence ID" value="TQR08010.1"/>
    <property type="molecule type" value="Genomic_DNA"/>
</dbReference>
<dbReference type="AlphaFoldDB" id="A0A544SS28"/>
<evidence type="ECO:0000313" key="3">
    <source>
        <dbReference type="EMBL" id="TQR08010.1"/>
    </source>
</evidence>
<evidence type="ECO:0000259" key="2">
    <source>
        <dbReference type="Pfam" id="PF15978"/>
    </source>
</evidence>
<keyword evidence="4" id="KW-1185">Reference proteome</keyword>
<evidence type="ECO:0000313" key="4">
    <source>
        <dbReference type="Proteomes" id="UP000317316"/>
    </source>
</evidence>
<proteinExistence type="predicted"/>
<feature type="domain" description="TniQ" evidence="1">
    <location>
        <begin position="4"/>
        <end position="153"/>
    </location>
</feature>
<feature type="domain" description="Transposon Tn7 transposition protein TnsD C-terminal" evidence="2">
    <location>
        <begin position="213"/>
        <end position="534"/>
    </location>
</feature>
<dbReference type="OrthoDB" id="470139at2"/>
<dbReference type="Pfam" id="PF06527">
    <property type="entry name" value="TniQ"/>
    <property type="match status" value="1"/>
</dbReference>
<accession>A0A544SS28</accession>
<dbReference type="InterPro" id="IPR032750">
    <property type="entry name" value="TnsD_C"/>
</dbReference>
<gene>
    <name evidence="3" type="ORF">FG382_22035</name>
</gene>
<sequence length="536" mass="63604">MLSYFPKPYPDEDFRSIIFRYHIRTGKLYFEETNKELFDVKSKRNIYFHHNLIKLISLFNQSGYTIDYFLNNHTVFPLINPFLSTQRKQDFQQSLSLKDSLKGKRLFKDYIAKEIKYCPHCLEDDYEKYGEVYSHRFHQLHFMDYCERHQIELISICPKCGVPLSNANGKMLLRRPFCENGHNLASDSSNFNECPKLIERVLQDFHYIVSRSSKINRELILDLFYSALGKRGYAEIYSEYLQTKRLKTDFLIFVENHYQILGAQHHKAIDSRFNMLLSRKDSLAPNILAYLLLIQFISNSSEEFFLDTIGFSIDIPFKNRPQPCLNKICKYYNKLIIKAYSKTYYPIYVQGTFLCPHCSYQYGRKWIWNQDKKSGEINPPFLISRGKLWEKEVMKLYSQGQSLKVIAAKMGLGTYKDPIAKLLKEKLGEEYAKRFNLKTNFTLHSIHSRLEPTSSNYEQVINEIEIGMKEVATTIYDQQLLLIRRQNIVNIMNENPTLKRKGIEELARADYRWLMKNDREWFNEFLPKPYTVKNKC</sequence>
<name>A0A544SS28_9BACI</name>
<organism evidence="3 4">
    <name type="scientific">Psychrobacillus lasiicapitis</name>
    <dbReference type="NCBI Taxonomy" id="1636719"/>
    <lineage>
        <taxon>Bacteria</taxon>
        <taxon>Bacillati</taxon>
        <taxon>Bacillota</taxon>
        <taxon>Bacilli</taxon>
        <taxon>Bacillales</taxon>
        <taxon>Bacillaceae</taxon>
        <taxon>Psychrobacillus</taxon>
    </lineage>
</organism>
<evidence type="ECO:0000259" key="1">
    <source>
        <dbReference type="Pfam" id="PF06527"/>
    </source>
</evidence>
<dbReference type="Pfam" id="PF15978">
    <property type="entry name" value="TnsD"/>
    <property type="match status" value="1"/>
</dbReference>
<dbReference type="InterPro" id="IPR009492">
    <property type="entry name" value="TniQ"/>
</dbReference>
<comment type="caution">
    <text evidence="3">The sequence shown here is derived from an EMBL/GenBank/DDBJ whole genome shotgun (WGS) entry which is preliminary data.</text>
</comment>
<protein>
    <submittedName>
        <fullName evidence="3">Uncharacterized protein</fullName>
    </submittedName>
</protein>
<dbReference type="Proteomes" id="UP000317316">
    <property type="component" value="Unassembled WGS sequence"/>
</dbReference>